<sequence length="230" mass="25625">MNKVGEFYTPGKIIFGPGGLSQVGAEAKRLGNKVLVVLGRSAMRKSGALDRLTRLLKENNLEYIIYENIPSDPTALVLSRQNLPQLEKCRGIKEFSRGGYIISHKEKEAPQVVLMVSGSEVSIAVRVNLILKVSGITSRVVSVPDREEFLRQEKKYIEEVLGPKDALRVVIEANTGQGWYQLLNDFYCTVFMKSFGKSAPAQQLADFFGFTPEKIAQKIIQLFQGRGCKI</sequence>
<dbReference type="SUPFAM" id="SSF56796">
    <property type="entry name" value="Dehydroquinate synthase-like"/>
    <property type="match status" value="1"/>
</dbReference>
<dbReference type="SUPFAM" id="SSF52922">
    <property type="entry name" value="TK C-terminal domain-like"/>
    <property type="match status" value="1"/>
</dbReference>
<dbReference type="GO" id="GO:0046872">
    <property type="term" value="F:metal ion binding"/>
    <property type="evidence" value="ECO:0007669"/>
    <property type="project" value="UniProtKB-KW"/>
</dbReference>
<dbReference type="AlphaFoldDB" id="X1ALG0"/>
<dbReference type="EMBL" id="BART01000006">
    <property type="protein sequence ID" value="GAG60801.1"/>
    <property type="molecule type" value="Genomic_DNA"/>
</dbReference>
<organism evidence="6">
    <name type="scientific">marine sediment metagenome</name>
    <dbReference type="NCBI Taxonomy" id="412755"/>
    <lineage>
        <taxon>unclassified sequences</taxon>
        <taxon>metagenomes</taxon>
        <taxon>ecological metagenomes</taxon>
    </lineage>
</organism>
<dbReference type="PANTHER" id="PTHR43522:SF2">
    <property type="entry name" value="TRANSKETOLASE 1-RELATED"/>
    <property type="match status" value="1"/>
</dbReference>
<keyword evidence="2" id="KW-0460">Magnesium</keyword>
<reference evidence="6" key="1">
    <citation type="journal article" date="2014" name="Front. Microbiol.">
        <title>High frequency of phylogenetically diverse reductive dehalogenase-homologous genes in deep subseafloor sedimentary metagenomes.</title>
        <authorList>
            <person name="Kawai M."/>
            <person name="Futagami T."/>
            <person name="Toyoda A."/>
            <person name="Takaki Y."/>
            <person name="Nishi S."/>
            <person name="Hori S."/>
            <person name="Arai W."/>
            <person name="Tsubouchi T."/>
            <person name="Morono Y."/>
            <person name="Uchiyama I."/>
            <person name="Ito T."/>
            <person name="Fujiyama A."/>
            <person name="Inagaki F."/>
            <person name="Takami H."/>
        </authorList>
    </citation>
    <scope>NUCLEOTIDE SEQUENCE</scope>
    <source>
        <strain evidence="6">Expedition CK06-06</strain>
    </source>
</reference>
<dbReference type="Pfam" id="PF00465">
    <property type="entry name" value="Fe-ADH"/>
    <property type="match status" value="1"/>
</dbReference>
<feature type="domain" description="Alcohol dehydrogenase iron-type/glycerol dehydrogenase GldA" evidence="4">
    <location>
        <begin position="10"/>
        <end position="75"/>
    </location>
</feature>
<evidence type="ECO:0000313" key="6">
    <source>
        <dbReference type="EMBL" id="GAG60801.1"/>
    </source>
</evidence>
<evidence type="ECO:0000256" key="3">
    <source>
        <dbReference type="ARBA" id="ARBA00023002"/>
    </source>
</evidence>
<dbReference type="InterPro" id="IPR033247">
    <property type="entry name" value="Transketolase_fam"/>
</dbReference>
<comment type="caution">
    <text evidence="6">The sequence shown here is derived from an EMBL/GenBank/DDBJ whole genome shotgun (WGS) entry which is preliminary data.</text>
</comment>
<dbReference type="Pfam" id="PF22613">
    <property type="entry name" value="Transketolase_C_1"/>
    <property type="match status" value="1"/>
</dbReference>
<dbReference type="InterPro" id="IPR055152">
    <property type="entry name" value="Transketolase-like_C_2"/>
</dbReference>
<evidence type="ECO:0000256" key="2">
    <source>
        <dbReference type="ARBA" id="ARBA00022842"/>
    </source>
</evidence>
<dbReference type="PANTHER" id="PTHR43522">
    <property type="entry name" value="TRANSKETOLASE"/>
    <property type="match status" value="1"/>
</dbReference>
<dbReference type="InterPro" id="IPR009014">
    <property type="entry name" value="Transketo_C/PFOR_II"/>
</dbReference>
<proteinExistence type="predicted"/>
<dbReference type="GO" id="GO:0016491">
    <property type="term" value="F:oxidoreductase activity"/>
    <property type="evidence" value="ECO:0007669"/>
    <property type="project" value="UniProtKB-KW"/>
</dbReference>
<keyword evidence="1" id="KW-0479">Metal-binding</keyword>
<evidence type="ECO:0000256" key="1">
    <source>
        <dbReference type="ARBA" id="ARBA00022723"/>
    </source>
</evidence>
<dbReference type="InterPro" id="IPR001670">
    <property type="entry name" value="ADH_Fe/GldA"/>
</dbReference>
<evidence type="ECO:0000259" key="5">
    <source>
        <dbReference type="Pfam" id="PF22613"/>
    </source>
</evidence>
<name>X1ALG0_9ZZZZ</name>
<dbReference type="Gene3D" id="3.40.50.1970">
    <property type="match status" value="1"/>
</dbReference>
<protein>
    <submittedName>
        <fullName evidence="6">Uncharacterized protein</fullName>
    </submittedName>
</protein>
<dbReference type="Gene3D" id="3.40.50.920">
    <property type="match status" value="1"/>
</dbReference>
<feature type="domain" description="Transketolase-like C-terminal" evidence="5">
    <location>
        <begin position="98"/>
        <end position="211"/>
    </location>
</feature>
<keyword evidence="3" id="KW-0560">Oxidoreductase</keyword>
<dbReference type="GO" id="GO:0004802">
    <property type="term" value="F:transketolase activity"/>
    <property type="evidence" value="ECO:0007669"/>
    <property type="project" value="TreeGrafter"/>
</dbReference>
<evidence type="ECO:0000259" key="4">
    <source>
        <dbReference type="Pfam" id="PF00465"/>
    </source>
</evidence>
<dbReference type="GO" id="GO:0005829">
    <property type="term" value="C:cytosol"/>
    <property type="evidence" value="ECO:0007669"/>
    <property type="project" value="TreeGrafter"/>
</dbReference>
<dbReference type="GO" id="GO:0006098">
    <property type="term" value="P:pentose-phosphate shunt"/>
    <property type="evidence" value="ECO:0007669"/>
    <property type="project" value="TreeGrafter"/>
</dbReference>
<accession>X1ALG0</accession>
<gene>
    <name evidence="6" type="ORF">S01H4_00057</name>
</gene>